<comment type="subunit">
    <text evidence="4 9">Homodimer.</text>
</comment>
<evidence type="ECO:0000313" key="13">
    <source>
        <dbReference type="Proteomes" id="UP000189177"/>
    </source>
</evidence>
<organism evidence="12 13">
    <name type="scientific">Thioalkalivibrio halophilus</name>
    <dbReference type="NCBI Taxonomy" id="252474"/>
    <lineage>
        <taxon>Bacteria</taxon>
        <taxon>Pseudomonadati</taxon>
        <taxon>Pseudomonadota</taxon>
        <taxon>Gammaproteobacteria</taxon>
        <taxon>Chromatiales</taxon>
        <taxon>Ectothiorhodospiraceae</taxon>
        <taxon>Thioalkalivibrio</taxon>
    </lineage>
</organism>
<keyword evidence="5 9" id="KW-0808">Transferase</keyword>
<evidence type="ECO:0000313" key="12">
    <source>
        <dbReference type="EMBL" id="OOC11138.1"/>
    </source>
</evidence>
<dbReference type="PANTHER" id="PTHR13693">
    <property type="entry name" value="CLASS II AMINOTRANSFERASE/8-AMINO-7-OXONONANOATE SYNTHASE"/>
    <property type="match status" value="1"/>
</dbReference>
<dbReference type="InterPro" id="IPR004839">
    <property type="entry name" value="Aminotransferase_I/II_large"/>
</dbReference>
<reference evidence="12 13" key="1">
    <citation type="submission" date="2017-02" db="EMBL/GenBank/DDBJ databases">
        <title>Genomic diversity within the haloalkaliphilic genus Thioalkalivibrio.</title>
        <authorList>
            <person name="Ahn A.-C."/>
            <person name="Meier-Kolthoff J."/>
            <person name="Overmars L."/>
            <person name="Richter M."/>
            <person name="Woyke T."/>
            <person name="Sorokin D.Y."/>
            <person name="Muyzer G."/>
        </authorList>
    </citation>
    <scope>NUCLEOTIDE SEQUENCE [LARGE SCALE GENOMIC DNA]</scope>
    <source>
        <strain evidence="12 13">HL17</strain>
    </source>
</reference>
<feature type="binding site" evidence="9">
    <location>
        <position position="23"/>
    </location>
    <ligand>
        <name>substrate</name>
    </ligand>
</feature>
<evidence type="ECO:0000256" key="1">
    <source>
        <dbReference type="ARBA" id="ARBA00001933"/>
    </source>
</evidence>
<dbReference type="InterPro" id="IPR015424">
    <property type="entry name" value="PyrdxlP-dep_Trfase"/>
</dbReference>
<dbReference type="STRING" id="252474.B1A74_01735"/>
<evidence type="ECO:0000256" key="5">
    <source>
        <dbReference type="ARBA" id="ARBA00022679"/>
    </source>
</evidence>
<gene>
    <name evidence="9" type="primary">bioF</name>
    <name evidence="12" type="ORF">B1A74_01735</name>
</gene>
<sequence>MSDSLQRFLHKRLETVREAGLWRRLRTLDGPQKPEQIIDGQRVVAFCSNDYLGLAADPAVSAAAREALDAYATGAGAAHLINGHTRAHAELEQALARFTGRERALVFSTGYMANLALVQTLVGRHDTVFEDRWNHASLIDAVRLSGARSQRYRHADPEHLRQRLERAPANGHRLIVTDGVFSMDGDIAPLPQLAALAREFDAWLMVDDAHGFTVLGETGGGSCQHFGLDAGDVPILMGTLGKGFGTAGAFVAGSEALIETLIQTARPYIYTTAMPAALAAATLASVRIAEAAGDRRDHLRALIRRLGAGLDALGLPHPPPDTPIQPVILGDAARATAIAERLRQAGFLVPAIRPPTVPEGQARLRITLSAVHSEAQVNALLNALERALHASPGG</sequence>
<feature type="binding site" evidence="9">
    <location>
        <position position="182"/>
    </location>
    <ligand>
        <name>pyridoxal 5'-phosphate</name>
        <dbReference type="ChEBI" id="CHEBI:597326"/>
    </ligand>
</feature>
<feature type="binding site" evidence="9">
    <location>
        <begin position="110"/>
        <end position="111"/>
    </location>
    <ligand>
        <name>pyridoxal 5'-phosphate</name>
        <dbReference type="ChEBI" id="CHEBI:597326"/>
    </ligand>
</feature>
<dbReference type="GO" id="GO:0030170">
    <property type="term" value="F:pyridoxal phosphate binding"/>
    <property type="evidence" value="ECO:0007669"/>
    <property type="project" value="UniProtKB-UniRule"/>
</dbReference>
<feature type="modified residue" description="N6-(pyridoxal phosphate)lysine" evidence="9 10">
    <location>
        <position position="242"/>
    </location>
</feature>
<dbReference type="Proteomes" id="UP000189177">
    <property type="component" value="Unassembled WGS sequence"/>
</dbReference>
<feature type="binding site" evidence="9">
    <location>
        <position position="210"/>
    </location>
    <ligand>
        <name>pyridoxal 5'-phosphate</name>
        <dbReference type="ChEBI" id="CHEBI:597326"/>
    </ligand>
</feature>
<evidence type="ECO:0000256" key="10">
    <source>
        <dbReference type="PIRSR" id="PIRSR604723-51"/>
    </source>
</evidence>
<dbReference type="GO" id="GO:0008710">
    <property type="term" value="F:8-amino-7-oxononanoate synthase activity"/>
    <property type="evidence" value="ECO:0007669"/>
    <property type="project" value="UniProtKB-UniRule"/>
</dbReference>
<dbReference type="AlphaFoldDB" id="A0A1V3A167"/>
<evidence type="ECO:0000256" key="6">
    <source>
        <dbReference type="ARBA" id="ARBA00022756"/>
    </source>
</evidence>
<keyword evidence="7 9" id="KW-0663">Pyridoxal phosphate</keyword>
<evidence type="ECO:0000256" key="9">
    <source>
        <dbReference type="HAMAP-Rule" id="MF_01693"/>
    </source>
</evidence>
<comment type="cofactor">
    <cofactor evidence="1 9 10">
        <name>pyridoxal 5'-phosphate</name>
        <dbReference type="ChEBI" id="CHEBI:597326"/>
    </cofactor>
</comment>
<dbReference type="Gene3D" id="3.40.640.10">
    <property type="entry name" value="Type I PLP-dependent aspartate aminotransferase-like (Major domain)"/>
    <property type="match status" value="1"/>
</dbReference>
<dbReference type="InterPro" id="IPR015421">
    <property type="entry name" value="PyrdxlP-dep_Trfase_major"/>
</dbReference>
<feature type="domain" description="Aminotransferase class I/classII large" evidence="11">
    <location>
        <begin position="43"/>
        <end position="384"/>
    </location>
</feature>
<dbReference type="InterPro" id="IPR050087">
    <property type="entry name" value="AON_synthase_class-II"/>
</dbReference>
<dbReference type="HAMAP" id="MF_01693">
    <property type="entry name" value="BioF_aminotrans_2"/>
    <property type="match status" value="1"/>
</dbReference>
<dbReference type="EMBL" id="MUZR01000006">
    <property type="protein sequence ID" value="OOC11138.1"/>
    <property type="molecule type" value="Genomic_DNA"/>
</dbReference>
<comment type="function">
    <text evidence="9">Catalyzes the decarboxylative condensation of pimeloyl-[acyl-carrier protein] and L-alanine to produce 8-amino-7-oxononanoate (AON), [acyl-carrier protein], and carbon dioxide.</text>
</comment>
<evidence type="ECO:0000259" key="11">
    <source>
        <dbReference type="Pfam" id="PF00155"/>
    </source>
</evidence>
<dbReference type="RefSeq" id="WP_077243590.1">
    <property type="nucleotide sequence ID" value="NZ_MUZR01000006.1"/>
</dbReference>
<dbReference type="InterPro" id="IPR015422">
    <property type="entry name" value="PyrdxlP-dep_Trfase_small"/>
</dbReference>
<dbReference type="InterPro" id="IPR001917">
    <property type="entry name" value="Aminotrans_II_pyridoxalP_BS"/>
</dbReference>
<dbReference type="PROSITE" id="PS00599">
    <property type="entry name" value="AA_TRANSFER_CLASS_2"/>
    <property type="match status" value="1"/>
</dbReference>
<name>A0A1V3A167_9GAMM</name>
<comment type="pathway">
    <text evidence="2 9">Cofactor biosynthesis; biotin biosynthesis.</text>
</comment>
<accession>A0A1V3A167</accession>
<proteinExistence type="inferred from homology"/>
<dbReference type="Pfam" id="PF00155">
    <property type="entry name" value="Aminotran_1_2"/>
    <property type="match status" value="1"/>
</dbReference>
<dbReference type="CDD" id="cd06454">
    <property type="entry name" value="KBL_like"/>
    <property type="match status" value="1"/>
</dbReference>
<evidence type="ECO:0000256" key="3">
    <source>
        <dbReference type="ARBA" id="ARBA00010008"/>
    </source>
</evidence>
<dbReference type="Gene3D" id="3.90.1150.10">
    <property type="entry name" value="Aspartate Aminotransferase, domain 1"/>
    <property type="match status" value="1"/>
</dbReference>
<dbReference type="OrthoDB" id="9807157at2"/>
<evidence type="ECO:0000256" key="8">
    <source>
        <dbReference type="ARBA" id="ARBA00047715"/>
    </source>
</evidence>
<dbReference type="UniPathway" id="UPA00078"/>
<dbReference type="GO" id="GO:0009102">
    <property type="term" value="P:biotin biosynthetic process"/>
    <property type="evidence" value="ECO:0007669"/>
    <property type="project" value="UniProtKB-UniRule"/>
</dbReference>
<comment type="similarity">
    <text evidence="3 9">Belongs to the class-II pyridoxal-phosphate-dependent aminotransferase family. BioF subfamily.</text>
</comment>
<feature type="binding site" evidence="9">
    <location>
        <position position="239"/>
    </location>
    <ligand>
        <name>pyridoxal 5'-phosphate</name>
        <dbReference type="ChEBI" id="CHEBI:597326"/>
    </ligand>
</feature>
<feature type="binding site" evidence="9">
    <location>
        <position position="135"/>
    </location>
    <ligand>
        <name>substrate</name>
    </ligand>
</feature>
<keyword evidence="6 9" id="KW-0093">Biotin biosynthesis</keyword>
<feature type="binding site" evidence="9">
    <location>
        <position position="356"/>
    </location>
    <ligand>
        <name>substrate</name>
    </ligand>
</feature>
<keyword evidence="13" id="KW-1185">Reference proteome</keyword>
<dbReference type="EC" id="2.3.1.47" evidence="9"/>
<comment type="catalytic activity">
    <reaction evidence="8 9">
        <text>6-carboxyhexanoyl-[ACP] + L-alanine + H(+) = (8S)-8-amino-7-oxononanoate + holo-[ACP] + CO2</text>
        <dbReference type="Rhea" id="RHEA:42288"/>
        <dbReference type="Rhea" id="RHEA-COMP:9685"/>
        <dbReference type="Rhea" id="RHEA-COMP:9955"/>
        <dbReference type="ChEBI" id="CHEBI:15378"/>
        <dbReference type="ChEBI" id="CHEBI:16526"/>
        <dbReference type="ChEBI" id="CHEBI:57972"/>
        <dbReference type="ChEBI" id="CHEBI:64479"/>
        <dbReference type="ChEBI" id="CHEBI:78846"/>
        <dbReference type="ChEBI" id="CHEBI:149468"/>
        <dbReference type="EC" id="2.3.1.47"/>
    </reaction>
</comment>
<dbReference type="SUPFAM" id="SSF53383">
    <property type="entry name" value="PLP-dependent transferases"/>
    <property type="match status" value="1"/>
</dbReference>
<protein>
    <recommendedName>
        <fullName evidence="9">8-amino-7-oxononanoate synthase</fullName>
        <shortName evidence="9">AONS</shortName>
        <ecNumber evidence="9">2.3.1.47</ecNumber>
    </recommendedName>
    <alternativeName>
        <fullName evidence="9">7-keto-8-amino-pelargonic acid synthase</fullName>
        <shortName evidence="9">7-KAP synthase</shortName>
        <shortName evidence="9">KAPA synthase</shortName>
    </alternativeName>
    <alternativeName>
        <fullName evidence="9">8-amino-7-ketopelargonate synthase</fullName>
    </alternativeName>
</protein>
<dbReference type="InterPro" id="IPR004723">
    <property type="entry name" value="AONS_Archaea/Proteobacteria"/>
</dbReference>
<comment type="caution">
    <text evidence="12">The sequence shown here is derived from an EMBL/GenBank/DDBJ whole genome shotgun (WGS) entry which is preliminary data.</text>
</comment>
<evidence type="ECO:0000256" key="4">
    <source>
        <dbReference type="ARBA" id="ARBA00011738"/>
    </source>
</evidence>
<dbReference type="NCBIfam" id="TIGR00858">
    <property type="entry name" value="bioF"/>
    <property type="match status" value="1"/>
</dbReference>
<dbReference type="PANTHER" id="PTHR13693:SF100">
    <property type="entry name" value="8-AMINO-7-OXONONANOATE SYNTHASE"/>
    <property type="match status" value="1"/>
</dbReference>
<evidence type="ECO:0000256" key="7">
    <source>
        <dbReference type="ARBA" id="ARBA00022898"/>
    </source>
</evidence>
<dbReference type="InterPro" id="IPR022834">
    <property type="entry name" value="AONS_Proteobacteria"/>
</dbReference>
<evidence type="ECO:0000256" key="2">
    <source>
        <dbReference type="ARBA" id="ARBA00004746"/>
    </source>
</evidence>